<feature type="transmembrane region" description="Helical" evidence="2">
    <location>
        <begin position="63"/>
        <end position="80"/>
    </location>
</feature>
<dbReference type="Pfam" id="PF01841">
    <property type="entry name" value="Transglut_core"/>
    <property type="match status" value="1"/>
</dbReference>
<dbReference type="RefSeq" id="WP_117539060.1">
    <property type="nucleotide sequence ID" value="NZ_QVFD01000002.1"/>
</dbReference>
<keyword evidence="2" id="KW-0472">Membrane</keyword>
<dbReference type="SMART" id="SM00460">
    <property type="entry name" value="TGc"/>
    <property type="match status" value="1"/>
</dbReference>
<evidence type="ECO:0000259" key="3">
    <source>
        <dbReference type="SMART" id="SM00460"/>
    </source>
</evidence>
<proteinExistence type="predicted"/>
<keyword evidence="5" id="KW-1185">Reference proteome</keyword>
<dbReference type="InterPro" id="IPR052901">
    <property type="entry name" value="Bact_TGase-like"/>
</dbReference>
<dbReference type="OrthoDB" id="9804872at2"/>
<organism evidence="4 5">
    <name type="scientific">Coprococcus catus</name>
    <dbReference type="NCBI Taxonomy" id="116085"/>
    <lineage>
        <taxon>Bacteria</taxon>
        <taxon>Bacillati</taxon>
        <taxon>Bacillota</taxon>
        <taxon>Clostridia</taxon>
        <taxon>Lachnospirales</taxon>
        <taxon>Lachnospiraceae</taxon>
        <taxon>Coprococcus</taxon>
    </lineage>
</organism>
<evidence type="ECO:0000256" key="1">
    <source>
        <dbReference type="SAM" id="MobiDB-lite"/>
    </source>
</evidence>
<evidence type="ECO:0000313" key="4">
    <source>
        <dbReference type="EMBL" id="RGC50545.1"/>
    </source>
</evidence>
<feature type="transmembrane region" description="Helical" evidence="2">
    <location>
        <begin position="203"/>
        <end position="222"/>
    </location>
</feature>
<dbReference type="InterPro" id="IPR038765">
    <property type="entry name" value="Papain-like_cys_pep_sf"/>
</dbReference>
<dbReference type="EMBL" id="QVFD01000002">
    <property type="protein sequence ID" value="RGC50545.1"/>
    <property type="molecule type" value="Genomic_DNA"/>
</dbReference>
<feature type="compositionally biased region" description="Polar residues" evidence="1">
    <location>
        <begin position="577"/>
        <end position="626"/>
    </location>
</feature>
<protein>
    <recommendedName>
        <fullName evidence="3">Transglutaminase-like domain-containing protein</fullName>
    </recommendedName>
</protein>
<dbReference type="InterPro" id="IPR002931">
    <property type="entry name" value="Transglutaminase-like"/>
</dbReference>
<dbReference type="Proteomes" id="UP000261231">
    <property type="component" value="Unassembled WGS sequence"/>
</dbReference>
<accession>A0A3E2XQ91</accession>
<sequence length="779" mass="87068">MKNKHKTLIAAAAMQGIMLGFWSAGWLCWVCENVGLSPDFLMLLAAALIFCLIFEIIQILQKLSIACPAAMGILAVSIYTNRTKAVSGLNAWLNGFSDAVRNYYQIDLQLSAGETEAAESMFFYVLVLGILVLAVGYAVSIWRLKRLPLFFTGLVLAMSLLLNRFPDIRMMVMTTVFCGGLTAFLSASVSGRSRIFNAKAMKNGLFALVLMAVIFGSSYYIADNFAAEYMRSHYEAVKKYPQKMMAASEQVLSVFLGDREWQVSNHSPVQSGRTKLKIWTDKKPEAAIYLKGFVGDGFNTQTEQWNVITDNSLQNEYQNWTVSGSLSYDEAKALWAKQLYDCLDRLSDETGTVNYIISNVSAGKMCTWAPYGIDTDGIEMEGDSYLKPSSNREFQGYPLTDNDVLLSNADVSGIFAGDGAALFDIYNRYVQANYLNVPDGLPSLEAAVQVIQDENGDLSVSQWVAQIQNILWETCTYQKDNLESVPDGSNVIEDFFGRQRKGYCTHFASAGVMMLRMAGIPARYVTGYVIWPDDFKADSASDGYMADVTGYRGHAWVEVYNASQGIWVPVDMTPADSVQTSNYPPTQENSSHSESTDNVSNHYTDSTETISDTGDTGNHTDSTEIVSESRDDNDRTEETKTGVNTDISRTNQGISAAVKIVLGMALMIVIAGLGVYVYRRRQNQPRHYSRVNRNKALLAMWAHLTDELDQSGIRTDKEMDDWAYIKWLQSRVQTVKPEELTFLMEKLYQAAFGEDMLSEETYEQCVQICCRIQREIKKK</sequence>
<keyword evidence="2" id="KW-1133">Transmembrane helix</keyword>
<reference evidence="4 5" key="1">
    <citation type="submission" date="2018-08" db="EMBL/GenBank/DDBJ databases">
        <title>A genome reference for cultivated species of the human gut microbiota.</title>
        <authorList>
            <person name="Zou Y."/>
            <person name="Xue W."/>
            <person name="Luo G."/>
        </authorList>
    </citation>
    <scope>NUCLEOTIDE SEQUENCE [LARGE SCALE GENOMIC DNA]</scope>
    <source>
        <strain evidence="4 5">AM28-39</strain>
    </source>
</reference>
<feature type="transmembrane region" description="Helical" evidence="2">
    <location>
        <begin position="171"/>
        <end position="191"/>
    </location>
</feature>
<feature type="region of interest" description="Disordered" evidence="1">
    <location>
        <begin position="577"/>
        <end position="644"/>
    </location>
</feature>
<evidence type="ECO:0000313" key="5">
    <source>
        <dbReference type="Proteomes" id="UP000261231"/>
    </source>
</evidence>
<feature type="transmembrane region" description="Helical" evidence="2">
    <location>
        <begin position="7"/>
        <end position="27"/>
    </location>
</feature>
<dbReference type="Gene3D" id="3.10.620.30">
    <property type="match status" value="1"/>
</dbReference>
<evidence type="ECO:0000256" key="2">
    <source>
        <dbReference type="SAM" id="Phobius"/>
    </source>
</evidence>
<gene>
    <name evidence="4" type="ORF">DW747_04025</name>
</gene>
<dbReference type="CDD" id="cd12087">
    <property type="entry name" value="TM_EGFR-like"/>
    <property type="match status" value="1"/>
</dbReference>
<dbReference type="AlphaFoldDB" id="A0A3E2XQ91"/>
<name>A0A3E2XQ91_9FIRM</name>
<dbReference type="SUPFAM" id="SSF54001">
    <property type="entry name" value="Cysteine proteinases"/>
    <property type="match status" value="1"/>
</dbReference>
<feature type="compositionally biased region" description="Basic and acidic residues" evidence="1">
    <location>
        <begin position="627"/>
        <end position="640"/>
    </location>
</feature>
<dbReference type="PANTHER" id="PTHR42736:SF1">
    <property type="entry name" value="PROTEIN-GLUTAMINE GAMMA-GLUTAMYLTRANSFERASE"/>
    <property type="match status" value="1"/>
</dbReference>
<feature type="transmembrane region" description="Helical" evidence="2">
    <location>
        <begin position="147"/>
        <end position="165"/>
    </location>
</feature>
<feature type="transmembrane region" description="Helical" evidence="2">
    <location>
        <begin position="39"/>
        <end position="56"/>
    </location>
</feature>
<feature type="transmembrane region" description="Helical" evidence="2">
    <location>
        <begin position="121"/>
        <end position="140"/>
    </location>
</feature>
<feature type="domain" description="Transglutaminase-like" evidence="3">
    <location>
        <begin position="496"/>
        <end position="574"/>
    </location>
</feature>
<comment type="caution">
    <text evidence="4">The sequence shown here is derived from an EMBL/GenBank/DDBJ whole genome shotgun (WGS) entry which is preliminary data.</text>
</comment>
<dbReference type="PANTHER" id="PTHR42736">
    <property type="entry name" value="PROTEIN-GLUTAMINE GAMMA-GLUTAMYLTRANSFERASE"/>
    <property type="match status" value="1"/>
</dbReference>
<feature type="transmembrane region" description="Helical" evidence="2">
    <location>
        <begin position="656"/>
        <end position="678"/>
    </location>
</feature>
<keyword evidence="2" id="KW-0812">Transmembrane</keyword>